<comment type="pathway">
    <text evidence="9">Protein modification; lipoprotein biosynthesis (signal peptide cleavage).</text>
</comment>
<accession>A0ABS8KWV5</accession>
<dbReference type="PRINTS" id="PR00781">
    <property type="entry name" value="LIPOSIGPTASE"/>
</dbReference>
<dbReference type="EC" id="3.4.23.36" evidence="9"/>
<evidence type="ECO:0000313" key="13">
    <source>
        <dbReference type="Proteomes" id="UP001198862"/>
    </source>
</evidence>
<dbReference type="PANTHER" id="PTHR33695">
    <property type="entry name" value="LIPOPROTEIN SIGNAL PEPTIDASE"/>
    <property type="match status" value="1"/>
</dbReference>
<dbReference type="GO" id="GO:0004190">
    <property type="term" value="F:aspartic-type endopeptidase activity"/>
    <property type="evidence" value="ECO:0007669"/>
    <property type="project" value="UniProtKB-EC"/>
</dbReference>
<evidence type="ECO:0000256" key="9">
    <source>
        <dbReference type="HAMAP-Rule" id="MF_00161"/>
    </source>
</evidence>
<feature type="active site" evidence="9">
    <location>
        <position position="114"/>
    </location>
</feature>
<comment type="similarity">
    <text evidence="1 9 11">Belongs to the peptidase A8 family.</text>
</comment>
<evidence type="ECO:0000313" key="12">
    <source>
        <dbReference type="EMBL" id="MCC8430579.1"/>
    </source>
</evidence>
<dbReference type="HAMAP" id="MF_00161">
    <property type="entry name" value="LspA"/>
    <property type="match status" value="1"/>
</dbReference>
<protein>
    <recommendedName>
        <fullName evidence="9">Lipoprotein signal peptidase</fullName>
        <ecNumber evidence="9">3.4.23.36</ecNumber>
    </recommendedName>
    <alternativeName>
        <fullName evidence="9">Prolipoprotein signal peptidase</fullName>
    </alternativeName>
    <alternativeName>
        <fullName evidence="9">Signal peptidase II</fullName>
        <shortName evidence="9">SPase II</shortName>
    </alternativeName>
</protein>
<reference evidence="12 13" key="1">
    <citation type="submission" date="2021-11" db="EMBL/GenBank/DDBJ databases">
        <authorList>
            <person name="Lee D.-H."/>
            <person name="Kim S.-B."/>
        </authorList>
    </citation>
    <scope>NUCLEOTIDE SEQUENCE [LARGE SCALE GENOMIC DNA]</scope>
    <source>
        <strain evidence="12 13">KCTC 52223</strain>
    </source>
</reference>
<keyword evidence="6 9" id="KW-0378">Hydrolase</keyword>
<evidence type="ECO:0000256" key="7">
    <source>
        <dbReference type="ARBA" id="ARBA00022989"/>
    </source>
</evidence>
<evidence type="ECO:0000256" key="11">
    <source>
        <dbReference type="RuleBase" id="RU004181"/>
    </source>
</evidence>
<evidence type="ECO:0000256" key="4">
    <source>
        <dbReference type="ARBA" id="ARBA00022692"/>
    </source>
</evidence>
<feature type="transmembrane region" description="Helical" evidence="9">
    <location>
        <begin position="88"/>
        <end position="107"/>
    </location>
</feature>
<gene>
    <name evidence="9 12" type="primary">lspA</name>
    <name evidence="12" type="ORF">LJ725_16525</name>
</gene>
<evidence type="ECO:0000256" key="2">
    <source>
        <dbReference type="ARBA" id="ARBA00022475"/>
    </source>
</evidence>
<dbReference type="RefSeq" id="WP_230551741.1">
    <property type="nucleotide sequence ID" value="NZ_JAJISD010000007.1"/>
</dbReference>
<dbReference type="Pfam" id="PF01252">
    <property type="entry name" value="Peptidase_A8"/>
    <property type="match status" value="1"/>
</dbReference>
<feature type="active site" evidence="9">
    <location>
        <position position="132"/>
    </location>
</feature>
<comment type="catalytic activity">
    <reaction evidence="9 10">
        <text>Release of signal peptides from bacterial membrane prolipoproteins. Hydrolyzes -Xaa-Yaa-Zaa-|-(S,diacylglyceryl)Cys-, in which Xaa is hydrophobic (preferably Leu), and Yaa (Ala or Ser) and Zaa (Gly or Ala) have small, neutral side chains.</text>
        <dbReference type="EC" id="3.4.23.36"/>
    </reaction>
</comment>
<evidence type="ECO:0000256" key="8">
    <source>
        <dbReference type="ARBA" id="ARBA00023136"/>
    </source>
</evidence>
<keyword evidence="8 9" id="KW-0472">Membrane</keyword>
<keyword evidence="4 9" id="KW-0812">Transmembrane</keyword>
<proteinExistence type="inferred from homology"/>
<keyword evidence="2 9" id="KW-1003">Cell membrane</keyword>
<evidence type="ECO:0000256" key="1">
    <source>
        <dbReference type="ARBA" id="ARBA00006139"/>
    </source>
</evidence>
<dbReference type="Proteomes" id="UP001198862">
    <property type="component" value="Unassembled WGS sequence"/>
</dbReference>
<dbReference type="NCBIfam" id="TIGR00077">
    <property type="entry name" value="lspA"/>
    <property type="match status" value="1"/>
</dbReference>
<evidence type="ECO:0000256" key="10">
    <source>
        <dbReference type="RuleBase" id="RU000594"/>
    </source>
</evidence>
<comment type="function">
    <text evidence="9 10">This protein specifically catalyzes the removal of signal peptides from prolipoproteins.</text>
</comment>
<comment type="caution">
    <text evidence="12">The sequence shown here is derived from an EMBL/GenBank/DDBJ whole genome shotgun (WGS) entry which is preliminary data.</text>
</comment>
<dbReference type="PANTHER" id="PTHR33695:SF1">
    <property type="entry name" value="LIPOPROTEIN SIGNAL PEPTIDASE"/>
    <property type="match status" value="1"/>
</dbReference>
<dbReference type="EMBL" id="JAJISD010000007">
    <property type="protein sequence ID" value="MCC8430579.1"/>
    <property type="molecule type" value="Genomic_DNA"/>
</dbReference>
<evidence type="ECO:0000256" key="6">
    <source>
        <dbReference type="ARBA" id="ARBA00022801"/>
    </source>
</evidence>
<keyword evidence="5 9" id="KW-0064">Aspartyl protease</keyword>
<sequence>MTLFRLGLIYACAALLIDQVTKSLVRIFAHQLEAPWAVLPFFNIVLGHNTGVSFGLLKGVPSWSLIVLAIVVVAVLGSMLWRSETKGSAMGLGLVIGGAVGNVLDRIAHGAVTDWLDFHAMGFHWPAFNLADFAIFCGVTLILLGARRSQPA</sequence>
<feature type="transmembrane region" description="Helical" evidence="9">
    <location>
        <begin position="63"/>
        <end position="81"/>
    </location>
</feature>
<dbReference type="PROSITE" id="PS00855">
    <property type="entry name" value="SPASE_II"/>
    <property type="match status" value="1"/>
</dbReference>
<keyword evidence="3 9" id="KW-0645">Protease</keyword>
<feature type="transmembrane region" description="Helical" evidence="9">
    <location>
        <begin position="127"/>
        <end position="146"/>
    </location>
</feature>
<keyword evidence="13" id="KW-1185">Reference proteome</keyword>
<keyword evidence="7 9" id="KW-1133">Transmembrane helix</keyword>
<comment type="caution">
    <text evidence="9">Lacks conserved residue(s) required for the propagation of feature annotation.</text>
</comment>
<evidence type="ECO:0000256" key="3">
    <source>
        <dbReference type="ARBA" id="ARBA00022670"/>
    </source>
</evidence>
<comment type="subcellular location">
    <subcellularLocation>
        <location evidence="9">Cell membrane</location>
        <topology evidence="9">Multi-pass membrane protein</topology>
    </subcellularLocation>
</comment>
<name>A0ABS8KWV5_9HYPH</name>
<evidence type="ECO:0000256" key="5">
    <source>
        <dbReference type="ARBA" id="ARBA00022750"/>
    </source>
</evidence>
<organism evidence="12 13">
    <name type="scientific">Reyranella aquatilis</name>
    <dbReference type="NCBI Taxonomy" id="2035356"/>
    <lineage>
        <taxon>Bacteria</taxon>
        <taxon>Pseudomonadati</taxon>
        <taxon>Pseudomonadota</taxon>
        <taxon>Alphaproteobacteria</taxon>
        <taxon>Hyphomicrobiales</taxon>
        <taxon>Reyranellaceae</taxon>
        <taxon>Reyranella</taxon>
    </lineage>
</organism>
<dbReference type="InterPro" id="IPR001872">
    <property type="entry name" value="Peptidase_A8"/>
</dbReference>